<dbReference type="HAMAP" id="MF_01161">
    <property type="entry name" value="tRNA_Ile_lys_synt"/>
    <property type="match status" value="1"/>
</dbReference>
<dbReference type="InterPro" id="IPR014729">
    <property type="entry name" value="Rossmann-like_a/b/a_fold"/>
</dbReference>
<feature type="binding site" evidence="8">
    <location>
        <begin position="27"/>
        <end position="32"/>
    </location>
    <ligand>
        <name>ATP</name>
        <dbReference type="ChEBI" id="CHEBI:30616"/>
    </ligand>
</feature>
<dbReference type="EMBL" id="PGVD01000010">
    <property type="protein sequence ID" value="PLS00465.1"/>
    <property type="molecule type" value="Genomic_DNA"/>
</dbReference>
<organism evidence="10 12">
    <name type="scientific">Bacillus canaveralius</name>
    <dbReference type="NCBI Taxonomy" id="1403243"/>
    <lineage>
        <taxon>Bacteria</taxon>
        <taxon>Bacillati</taxon>
        <taxon>Bacillota</taxon>
        <taxon>Bacilli</taxon>
        <taxon>Bacillales</taxon>
        <taxon>Bacillaceae</taxon>
        <taxon>Bacillus</taxon>
    </lineage>
</organism>
<dbReference type="InterPro" id="IPR011063">
    <property type="entry name" value="TilS/TtcA_N"/>
</dbReference>
<dbReference type="Gene3D" id="3.30.465.60">
    <property type="match status" value="1"/>
</dbReference>
<dbReference type="CDD" id="cd01992">
    <property type="entry name" value="TilS_N"/>
    <property type="match status" value="1"/>
</dbReference>
<dbReference type="SUPFAM" id="SSF56037">
    <property type="entry name" value="PheT/TilS domain"/>
    <property type="match status" value="1"/>
</dbReference>
<protein>
    <recommendedName>
        <fullName evidence="8">tRNA(Ile)-lysidine synthase</fullName>
        <ecNumber evidence="8">6.3.4.19</ecNumber>
    </recommendedName>
    <alternativeName>
        <fullName evidence="8">tRNA(Ile)-2-lysyl-cytidine synthase</fullName>
    </alternativeName>
    <alternativeName>
        <fullName evidence="8">tRNA(Ile)-lysidine synthetase</fullName>
    </alternativeName>
</protein>
<keyword evidence="3 8" id="KW-0436">Ligase</keyword>
<comment type="subcellular location">
    <subcellularLocation>
        <location evidence="1 8">Cytoplasm</location>
    </subcellularLocation>
</comment>
<keyword evidence="2 8" id="KW-0963">Cytoplasm</keyword>
<dbReference type="SUPFAM" id="SSF82829">
    <property type="entry name" value="MesJ substrate recognition domain-like"/>
    <property type="match status" value="1"/>
</dbReference>
<reference evidence="11 13" key="2">
    <citation type="submission" date="2017-12" db="EMBL/GenBank/DDBJ databases">
        <title>Comparative Functional Genomics of Dry Heat Resistant strains isolated from the Viking Spacecraft.</title>
        <authorList>
            <person name="Seuylemezian A."/>
            <person name="Cooper K."/>
            <person name="Vaishampayan P."/>
        </authorList>
    </citation>
    <scope>NUCLEOTIDE SEQUENCE [LARGE SCALE GENOMIC DNA]</scope>
    <source>
        <strain evidence="11 13">ATCC 29669</strain>
    </source>
</reference>
<gene>
    <name evidence="8 10" type="primary">tilS</name>
    <name evidence="10" type="ORF">CU635_18885</name>
    <name evidence="11" type="ORF">CVD25_02685</name>
</gene>
<feature type="domain" description="Lysidine-tRNA(Ile) synthetase C-terminal" evidence="9">
    <location>
        <begin position="384"/>
        <end position="457"/>
    </location>
</feature>
<keyword evidence="4 8" id="KW-0819">tRNA processing</keyword>
<dbReference type="AlphaFoldDB" id="A0A2N5GHI7"/>
<dbReference type="GO" id="GO:0006400">
    <property type="term" value="P:tRNA modification"/>
    <property type="evidence" value="ECO:0007669"/>
    <property type="project" value="UniProtKB-UniRule"/>
</dbReference>
<evidence type="ECO:0000313" key="10">
    <source>
        <dbReference type="EMBL" id="PLR80240.1"/>
    </source>
</evidence>
<evidence type="ECO:0000256" key="2">
    <source>
        <dbReference type="ARBA" id="ARBA00022490"/>
    </source>
</evidence>
<accession>A0A2N5GHI7</accession>
<dbReference type="InterPro" id="IPR012094">
    <property type="entry name" value="tRNA_Ile_lys_synt"/>
</dbReference>
<dbReference type="NCBIfam" id="TIGR02432">
    <property type="entry name" value="lysidine_TilS_N"/>
    <property type="match status" value="1"/>
</dbReference>
<dbReference type="PANTHER" id="PTHR43033:SF1">
    <property type="entry name" value="TRNA(ILE)-LYSIDINE SYNTHASE-RELATED"/>
    <property type="match status" value="1"/>
</dbReference>
<comment type="function">
    <text evidence="8">Ligates lysine onto the cytidine present at position 34 of the AUA codon-specific tRNA(Ile) that contains the anticodon CAU, in an ATP-dependent manner. Cytidine is converted to lysidine, thus changing the amino acid specificity of the tRNA from methionine to isoleucine.</text>
</comment>
<dbReference type="InterPro" id="IPR012795">
    <property type="entry name" value="tRNA_Ile_lys_synt_N"/>
</dbReference>
<evidence type="ECO:0000259" key="9">
    <source>
        <dbReference type="SMART" id="SM00977"/>
    </source>
</evidence>
<dbReference type="SUPFAM" id="SSF52402">
    <property type="entry name" value="Adenine nucleotide alpha hydrolases-like"/>
    <property type="match status" value="1"/>
</dbReference>
<dbReference type="Proteomes" id="UP000234951">
    <property type="component" value="Unassembled WGS sequence"/>
</dbReference>
<comment type="domain">
    <text evidence="8">The N-terminal region contains the highly conserved SGGXDS motif, predicted to be a P-loop motif involved in ATP binding.</text>
</comment>
<dbReference type="NCBIfam" id="TIGR02433">
    <property type="entry name" value="lysidine_TilS_C"/>
    <property type="match status" value="1"/>
</dbReference>
<evidence type="ECO:0000313" key="12">
    <source>
        <dbReference type="Proteomes" id="UP000234951"/>
    </source>
</evidence>
<proteinExistence type="inferred from homology"/>
<dbReference type="Pfam" id="PF11734">
    <property type="entry name" value="TilS_C"/>
    <property type="match status" value="1"/>
</dbReference>
<dbReference type="SMART" id="SM00977">
    <property type="entry name" value="TilS_C"/>
    <property type="match status" value="1"/>
</dbReference>
<dbReference type="Pfam" id="PF09179">
    <property type="entry name" value="TilS"/>
    <property type="match status" value="1"/>
</dbReference>
<dbReference type="GO" id="GO:0005524">
    <property type="term" value="F:ATP binding"/>
    <property type="evidence" value="ECO:0007669"/>
    <property type="project" value="UniProtKB-UniRule"/>
</dbReference>
<dbReference type="EC" id="6.3.4.19" evidence="8"/>
<dbReference type="InterPro" id="IPR012796">
    <property type="entry name" value="Lysidine-tRNA-synth_C"/>
</dbReference>
<dbReference type="GO" id="GO:0032267">
    <property type="term" value="F:tRNA(Ile)-lysidine synthase activity"/>
    <property type="evidence" value="ECO:0007669"/>
    <property type="project" value="UniProtKB-EC"/>
</dbReference>
<evidence type="ECO:0000313" key="11">
    <source>
        <dbReference type="EMBL" id="PLS00465.1"/>
    </source>
</evidence>
<evidence type="ECO:0000256" key="4">
    <source>
        <dbReference type="ARBA" id="ARBA00022694"/>
    </source>
</evidence>
<dbReference type="EMBL" id="PGVA01000055">
    <property type="protein sequence ID" value="PLR80240.1"/>
    <property type="molecule type" value="Genomic_DNA"/>
</dbReference>
<comment type="similarity">
    <text evidence="8">Belongs to the tRNA(Ile)-lysidine synthase family.</text>
</comment>
<evidence type="ECO:0000256" key="7">
    <source>
        <dbReference type="ARBA" id="ARBA00048539"/>
    </source>
</evidence>
<comment type="caution">
    <text evidence="10">The sequence shown here is derived from an EMBL/GenBank/DDBJ whole genome shotgun (WGS) entry which is preliminary data.</text>
</comment>
<keyword evidence="6 8" id="KW-0067">ATP-binding</keyword>
<dbReference type="GO" id="GO:0005737">
    <property type="term" value="C:cytoplasm"/>
    <property type="evidence" value="ECO:0007669"/>
    <property type="project" value="UniProtKB-SubCell"/>
</dbReference>
<evidence type="ECO:0000256" key="8">
    <source>
        <dbReference type="HAMAP-Rule" id="MF_01161"/>
    </source>
</evidence>
<dbReference type="Pfam" id="PF01171">
    <property type="entry name" value="ATP_bind_3"/>
    <property type="match status" value="1"/>
</dbReference>
<dbReference type="Proteomes" id="UP000235114">
    <property type="component" value="Unassembled WGS sequence"/>
</dbReference>
<sequence>MLEKKVEDFLKSHRQNLRGKRILIGVSGGPDSLALLHYLWSRQASWGHTVMAAHVDHMFRGEVSYKEAMFVKEFCFQRNIPFEMAQINVAEYMEKTGKSSQTAARDCRYDFYEQVINNNDVDLLALGHHGDDQIETILMRLTRGSTGMARAGILFKRPFANREIIRPFLCVSKQEIEGYCQRHHLEPRRDHSNDKSIYLRNRFRINVLPFLKDENPRVHEQFQRFSEELKDDEELLRELTVQKMNTVIKNKDPGKLTIDRKTFRAMPMPLQRRGIQLILNYLYQEKPASLSAIHIDQVLSLFNSPQPSGTLDFPNDLKVVRSYDNCHFQFEKAEIHPFYIEITKTGTVNLPNGGVITIETVEDCESDNGLDRFCFQSGAVQFPIIIRTRKNGDRMSIKGMTGTKKIKAVFIDRKIPLSEREEWPIVTDKDGNIIWLPGLKKSSLPIKKSDDASYILLTYKKQ</sequence>
<dbReference type="Gene3D" id="3.40.50.620">
    <property type="entry name" value="HUPs"/>
    <property type="match status" value="1"/>
</dbReference>
<keyword evidence="5 8" id="KW-0547">Nucleotide-binding</keyword>
<reference evidence="10 12" key="1">
    <citation type="submission" date="2017-11" db="EMBL/GenBank/DDBJ databases">
        <title>Comparitive Functional Genomics of Dry Heat Resistant strains isolated from the Viking Spacecraft.</title>
        <authorList>
            <person name="Seuylemezian A."/>
            <person name="Cooper K."/>
            <person name="Vaishampayan P."/>
        </authorList>
    </citation>
    <scope>NUCLEOTIDE SEQUENCE [LARGE SCALE GENOMIC DNA]</scope>
    <source>
        <strain evidence="10 12">M4.6</strain>
    </source>
</reference>
<keyword evidence="13" id="KW-1185">Reference proteome</keyword>
<evidence type="ECO:0000256" key="1">
    <source>
        <dbReference type="ARBA" id="ARBA00004496"/>
    </source>
</evidence>
<comment type="catalytic activity">
    <reaction evidence="7 8">
        <text>cytidine(34) in tRNA(Ile2) + L-lysine + ATP = lysidine(34) in tRNA(Ile2) + AMP + diphosphate + H(+)</text>
        <dbReference type="Rhea" id="RHEA:43744"/>
        <dbReference type="Rhea" id="RHEA-COMP:10625"/>
        <dbReference type="Rhea" id="RHEA-COMP:10670"/>
        <dbReference type="ChEBI" id="CHEBI:15378"/>
        <dbReference type="ChEBI" id="CHEBI:30616"/>
        <dbReference type="ChEBI" id="CHEBI:32551"/>
        <dbReference type="ChEBI" id="CHEBI:33019"/>
        <dbReference type="ChEBI" id="CHEBI:82748"/>
        <dbReference type="ChEBI" id="CHEBI:83665"/>
        <dbReference type="ChEBI" id="CHEBI:456215"/>
        <dbReference type="EC" id="6.3.4.19"/>
    </reaction>
</comment>
<evidence type="ECO:0000256" key="5">
    <source>
        <dbReference type="ARBA" id="ARBA00022741"/>
    </source>
</evidence>
<dbReference type="PANTHER" id="PTHR43033">
    <property type="entry name" value="TRNA(ILE)-LYSIDINE SYNTHASE-RELATED"/>
    <property type="match status" value="1"/>
</dbReference>
<name>A0A2N5GHI7_9BACI</name>
<evidence type="ECO:0000256" key="6">
    <source>
        <dbReference type="ARBA" id="ARBA00022840"/>
    </source>
</evidence>
<dbReference type="InterPro" id="IPR015262">
    <property type="entry name" value="tRNA_Ile_lys_synt_subst-bd"/>
</dbReference>
<evidence type="ECO:0000313" key="13">
    <source>
        <dbReference type="Proteomes" id="UP000235114"/>
    </source>
</evidence>
<evidence type="ECO:0000256" key="3">
    <source>
        <dbReference type="ARBA" id="ARBA00022598"/>
    </source>
</evidence>
<dbReference type="RefSeq" id="WP_101578928.1">
    <property type="nucleotide sequence ID" value="NZ_PGVA01000055.1"/>
</dbReference>
<dbReference type="OrthoDB" id="9807403at2"/>